<dbReference type="SUPFAM" id="SSF47413">
    <property type="entry name" value="lambda repressor-like DNA-binding domains"/>
    <property type="match status" value="1"/>
</dbReference>
<dbReference type="CDD" id="cd00093">
    <property type="entry name" value="HTH_XRE"/>
    <property type="match status" value="1"/>
</dbReference>
<gene>
    <name evidence="2" type="ORF">ACFQ2Z_14695</name>
</gene>
<dbReference type="Proteomes" id="UP001597211">
    <property type="component" value="Unassembled WGS sequence"/>
</dbReference>
<dbReference type="RefSeq" id="WP_240269822.1">
    <property type="nucleotide sequence ID" value="NZ_JAKSXN010000032.1"/>
</dbReference>
<evidence type="ECO:0000313" key="2">
    <source>
        <dbReference type="EMBL" id="MFD1182609.1"/>
    </source>
</evidence>
<organism evidence="2 3">
    <name type="scientific">Paenibacillus timonensis</name>
    <dbReference type="NCBI Taxonomy" id="225915"/>
    <lineage>
        <taxon>Bacteria</taxon>
        <taxon>Bacillati</taxon>
        <taxon>Bacillota</taxon>
        <taxon>Bacilli</taxon>
        <taxon>Bacillales</taxon>
        <taxon>Paenibacillaceae</taxon>
        <taxon>Paenibacillus</taxon>
    </lineage>
</organism>
<protein>
    <submittedName>
        <fullName evidence="2">Transcriptional regulator</fullName>
    </submittedName>
</protein>
<dbReference type="EMBL" id="JBHTKZ010000028">
    <property type="protein sequence ID" value="MFD1182609.1"/>
    <property type="molecule type" value="Genomic_DNA"/>
</dbReference>
<proteinExistence type="predicted"/>
<dbReference type="InterPro" id="IPR001387">
    <property type="entry name" value="Cro/C1-type_HTH"/>
</dbReference>
<keyword evidence="3" id="KW-1185">Reference proteome</keyword>
<evidence type="ECO:0000259" key="1">
    <source>
        <dbReference type="PROSITE" id="PS50943"/>
    </source>
</evidence>
<dbReference type="PROSITE" id="PS50943">
    <property type="entry name" value="HTH_CROC1"/>
    <property type="match status" value="1"/>
</dbReference>
<dbReference type="SUPFAM" id="SSF48452">
    <property type="entry name" value="TPR-like"/>
    <property type="match status" value="1"/>
</dbReference>
<dbReference type="InterPro" id="IPR010982">
    <property type="entry name" value="Lambda_DNA-bd_dom_sf"/>
</dbReference>
<feature type="domain" description="HTH cro/C1-type" evidence="1">
    <location>
        <begin position="14"/>
        <end position="68"/>
    </location>
</feature>
<dbReference type="InterPro" id="IPR011990">
    <property type="entry name" value="TPR-like_helical_dom_sf"/>
</dbReference>
<accession>A0ABW3SD72</accession>
<reference evidence="3" key="1">
    <citation type="journal article" date="2019" name="Int. J. Syst. Evol. Microbiol.">
        <title>The Global Catalogue of Microorganisms (GCM) 10K type strain sequencing project: providing services to taxonomists for standard genome sequencing and annotation.</title>
        <authorList>
            <consortium name="The Broad Institute Genomics Platform"/>
            <consortium name="The Broad Institute Genome Sequencing Center for Infectious Disease"/>
            <person name="Wu L."/>
            <person name="Ma J."/>
        </authorList>
    </citation>
    <scope>NUCLEOTIDE SEQUENCE [LARGE SCALE GENOMIC DNA]</scope>
    <source>
        <strain evidence="3">CCUG 48216</strain>
    </source>
</reference>
<sequence>MNHLKYRTTIIEAVHKYMERNGLSLTQLAKQWELNPGTVSSILNGNRPLAVEQLERITAVMELPRGYFYKTYIGEYLHEANPDWRRVKPLLQNCAELDMPDLIREIVGLLLDNSLYAHLLFDLAEEFFEADLFEAAGILYENVAMTERRQHSERLALCQYRLFLIGQGTDQDKNYQAAIQFEPFVERLDEESQLDALRDLANAYRALNRWDKVETIVRKMEQKAQIYYFSERERTVLQRKTNRPLFFYLAYSYLLLGNINDMQGEYEEALRYIQMYAELSWVKENDPETLHWKKLFQEWAQANTLLTRLSSGDVSVFPDYVASIVSKKDDTVLALLNIMEAANRFDIDVDDIIRRFEVESVASTKQPAARGAYTQQIIHDRISKLLNELAIYYLRKGKYSEGFNYFIESLEQYCYLNIHNRSLIIKYVELFERYKNYASPQVIDAYQQLIGNLK</sequence>
<comment type="caution">
    <text evidence="2">The sequence shown here is derived from an EMBL/GenBank/DDBJ whole genome shotgun (WGS) entry which is preliminary data.</text>
</comment>
<dbReference type="Gene3D" id="1.25.40.10">
    <property type="entry name" value="Tetratricopeptide repeat domain"/>
    <property type="match status" value="1"/>
</dbReference>
<evidence type="ECO:0000313" key="3">
    <source>
        <dbReference type="Proteomes" id="UP001597211"/>
    </source>
</evidence>
<dbReference type="Gene3D" id="1.10.260.40">
    <property type="entry name" value="lambda repressor-like DNA-binding domains"/>
    <property type="match status" value="1"/>
</dbReference>
<dbReference type="SMART" id="SM00530">
    <property type="entry name" value="HTH_XRE"/>
    <property type="match status" value="1"/>
</dbReference>
<name>A0ABW3SD72_9BACL</name>